<sequence length="110" mass="12497">MEAEYMAASHGAMEAIWLRLLLEDIGLVQLEATPLRCDNQGCLALAKNPKHHARTKHIDIQHYFIREKIEMGVIDMMYCETKDKLADLLTKALVKERHNILSKALGLIAN</sequence>
<dbReference type="PANTHER" id="PTHR11439:SF467">
    <property type="entry name" value="INTEGRASE CATALYTIC DOMAIN-CONTAINING PROTEIN"/>
    <property type="match status" value="1"/>
</dbReference>
<organism evidence="1">
    <name type="scientific">Physcomitrium patens</name>
    <name type="common">Spreading-leaved earth moss</name>
    <name type="synonym">Physcomitrella patens</name>
    <dbReference type="NCBI Taxonomy" id="3218"/>
    <lineage>
        <taxon>Eukaryota</taxon>
        <taxon>Viridiplantae</taxon>
        <taxon>Streptophyta</taxon>
        <taxon>Embryophyta</taxon>
        <taxon>Bryophyta</taxon>
        <taxon>Bryophytina</taxon>
        <taxon>Bryopsida</taxon>
        <taxon>Funariidae</taxon>
        <taxon>Funariales</taxon>
        <taxon>Funariaceae</taxon>
        <taxon>Physcomitrium</taxon>
    </lineage>
</organism>
<protein>
    <recommendedName>
        <fullName evidence="2">Reverse transcriptase Ty1/copia-type domain-containing protein</fullName>
    </recommendedName>
</protein>
<accession>Q948W0</accession>
<dbReference type="EMBL" id="AB048270">
    <property type="protein sequence ID" value="BAB64358.1"/>
    <property type="molecule type" value="Genomic_DNA"/>
</dbReference>
<reference evidence="1" key="1">
    <citation type="journal article" date="2002" name="J. Mol. Evol.">
        <title>A novel gene family in moss (Physcomitrella patens) shows sequence homology and a phylogenetic relationship with the TIR-NBS class of plant disease resistance genes.</title>
        <authorList>
            <person name="Akita M."/>
            <person name="Valkonen J.P.T."/>
        </authorList>
    </citation>
    <scope>NUCLEOTIDE SEQUENCE</scope>
</reference>
<proteinExistence type="predicted"/>
<dbReference type="PANTHER" id="PTHR11439">
    <property type="entry name" value="GAG-POL-RELATED RETROTRANSPOSON"/>
    <property type="match status" value="1"/>
</dbReference>
<evidence type="ECO:0008006" key="2">
    <source>
        <dbReference type="Google" id="ProtNLM"/>
    </source>
</evidence>
<name>Q948W0_PHYPA</name>
<dbReference type="CDD" id="cd09272">
    <property type="entry name" value="RNase_HI_RT_Ty1"/>
    <property type="match status" value="1"/>
</dbReference>
<dbReference type="AlphaFoldDB" id="Q948W0"/>
<evidence type="ECO:0000313" key="1">
    <source>
        <dbReference type="EMBL" id="BAB64358.1"/>
    </source>
</evidence>